<dbReference type="STRING" id="879819.A0A0J0XIE5"/>
<reference evidence="3 4" key="1">
    <citation type="submission" date="2015-03" db="EMBL/GenBank/DDBJ databases">
        <title>Genomics and transcriptomics of the oil-accumulating basidiomycete yeast T. oleaginosus allow insights into substrate utilization and the diverse evolutionary trajectories of mating systems in fungi.</title>
        <authorList>
            <consortium name="DOE Joint Genome Institute"/>
            <person name="Kourist R."/>
            <person name="Kracht O."/>
            <person name="Bracharz F."/>
            <person name="Lipzen A."/>
            <person name="Nolan M."/>
            <person name="Ohm R."/>
            <person name="Grigoriev I."/>
            <person name="Sun S."/>
            <person name="Heitman J."/>
            <person name="Bruck T."/>
            <person name="Nowrousian M."/>
        </authorList>
    </citation>
    <scope>NUCLEOTIDE SEQUENCE [LARGE SCALE GENOMIC DNA]</scope>
    <source>
        <strain evidence="3 4">IBC0246</strain>
    </source>
</reference>
<dbReference type="Pfam" id="PF13540">
    <property type="entry name" value="RCC1_2"/>
    <property type="match status" value="1"/>
</dbReference>
<dbReference type="EMBL" id="KQ087227">
    <property type="protein sequence ID" value="KLT40876.1"/>
    <property type="molecule type" value="Genomic_DNA"/>
</dbReference>
<evidence type="ECO:0000256" key="2">
    <source>
        <dbReference type="SAM" id="MobiDB-lite"/>
    </source>
</evidence>
<dbReference type="AlphaFoldDB" id="A0A0J0XIE5"/>
<evidence type="ECO:0000256" key="1">
    <source>
        <dbReference type="PROSITE-ProRule" id="PRU00235"/>
    </source>
</evidence>
<feature type="repeat" description="RCC1" evidence="1">
    <location>
        <begin position="513"/>
        <end position="570"/>
    </location>
</feature>
<proteinExistence type="predicted"/>
<protein>
    <recommendedName>
        <fullName evidence="5">RCC1/BLIP-II protein</fullName>
    </recommendedName>
</protein>
<dbReference type="GeneID" id="28987439"/>
<feature type="compositionally biased region" description="Pro residues" evidence="2">
    <location>
        <begin position="318"/>
        <end position="328"/>
    </location>
</feature>
<keyword evidence="4" id="KW-1185">Reference proteome</keyword>
<sequence length="634" mass="67440">MTGTSPFDTLPSDRGDDAVWSRRILTDLPYAGTALTNPIHKGYSWRASVGLRSTRLLLCGAPRRATAGSQGGPGSRPAWDSADNVEWPHTNAAYTPTAIAKDPHASMWGQDVGPMGRILHGDNQPPAIVEVHHVSTKQNARVVARDVHGGLWLRDSASTAEPLSFPGFVSLPVPFRATMVEPTADGLLVLDDNHDLWELDPLYCCAFPRKLPPLAKDERAAKIVATGGAGIVLLTSHGKVWWGHDATNKHFEGRKCTAWTEYAAECELGGRGTARASSTSPREGWEWPGLGAFGVVRRLSRGSGGSRSPMSPRSPRSPMSPPPPPPFPGRCAHPVEVVNPPHTPGWHRLRNIPGTGRGPLLARVVDITKTSIDRDRQLVVALTSAGEVWVRMADSMGRAAHDAGSATQEAGWEFLPQMSSPTMTHVTAAPSPHWSALRTPYVCIAAFGALDVRPGESPLRVARIAAADLDKLGLARGVGPRITPEPLPPFFADTGVAQVALGRNHAAVLTHAGEIYIWGDNESGQCGLGRAGGKVRTPTKVPLATDETETPPFAVHVSVSDWGTCAIAFPPVPAWLSGNAGPESAADVVGWGQADEATPKGHGLRASLRRSLSNRAKRFSFTADSNTASHAIVS</sequence>
<dbReference type="RefSeq" id="XP_018277367.1">
    <property type="nucleotide sequence ID" value="XM_018426836.1"/>
</dbReference>
<evidence type="ECO:0008006" key="5">
    <source>
        <dbReference type="Google" id="ProtNLM"/>
    </source>
</evidence>
<gene>
    <name evidence="3" type="ORF">CC85DRAFT_329539</name>
</gene>
<evidence type="ECO:0000313" key="4">
    <source>
        <dbReference type="Proteomes" id="UP000053611"/>
    </source>
</evidence>
<organism evidence="3 4">
    <name type="scientific">Cutaneotrichosporon oleaginosum</name>
    <dbReference type="NCBI Taxonomy" id="879819"/>
    <lineage>
        <taxon>Eukaryota</taxon>
        <taxon>Fungi</taxon>
        <taxon>Dikarya</taxon>
        <taxon>Basidiomycota</taxon>
        <taxon>Agaricomycotina</taxon>
        <taxon>Tremellomycetes</taxon>
        <taxon>Trichosporonales</taxon>
        <taxon>Trichosporonaceae</taxon>
        <taxon>Cutaneotrichosporon</taxon>
    </lineage>
</organism>
<dbReference type="PANTHER" id="PTHR45982:SF1">
    <property type="entry name" value="REGULATOR OF CHROMOSOME CONDENSATION"/>
    <property type="match status" value="1"/>
</dbReference>
<feature type="compositionally biased region" description="Low complexity" evidence="2">
    <location>
        <begin position="306"/>
        <end position="317"/>
    </location>
</feature>
<dbReference type="PROSITE" id="PS50012">
    <property type="entry name" value="RCC1_3"/>
    <property type="match status" value="1"/>
</dbReference>
<dbReference type="PANTHER" id="PTHR45982">
    <property type="entry name" value="REGULATOR OF CHROMOSOME CONDENSATION"/>
    <property type="match status" value="1"/>
</dbReference>
<evidence type="ECO:0000313" key="3">
    <source>
        <dbReference type="EMBL" id="KLT40876.1"/>
    </source>
</evidence>
<name>A0A0J0XIE5_9TREE</name>
<dbReference type="InterPro" id="IPR009091">
    <property type="entry name" value="RCC1/BLIP-II"/>
</dbReference>
<dbReference type="OrthoDB" id="5370059at2759"/>
<feature type="region of interest" description="Disordered" evidence="2">
    <location>
        <begin position="301"/>
        <end position="329"/>
    </location>
</feature>
<accession>A0A0J0XIE5</accession>
<dbReference type="InterPro" id="IPR000408">
    <property type="entry name" value="Reg_chr_condens"/>
</dbReference>
<dbReference type="InterPro" id="IPR051553">
    <property type="entry name" value="Ran_GTPase-activating"/>
</dbReference>
<dbReference type="Gene3D" id="2.130.10.30">
    <property type="entry name" value="Regulator of chromosome condensation 1/beta-lactamase-inhibitor protein II"/>
    <property type="match status" value="1"/>
</dbReference>
<dbReference type="SUPFAM" id="SSF50985">
    <property type="entry name" value="RCC1/BLIP-II"/>
    <property type="match status" value="1"/>
</dbReference>
<dbReference type="Proteomes" id="UP000053611">
    <property type="component" value="Unassembled WGS sequence"/>
</dbReference>